<keyword evidence="3" id="KW-1185">Reference proteome</keyword>
<gene>
    <name evidence="1" type="ORF">M513_01013</name>
    <name evidence="2" type="ORF">M514_01013</name>
</gene>
<reference evidence="2 3" key="1">
    <citation type="journal article" date="2014" name="Nat. Genet.">
        <title>Genome and transcriptome of the porcine whipworm Trichuris suis.</title>
        <authorList>
            <person name="Jex A.R."/>
            <person name="Nejsum P."/>
            <person name="Schwarz E.M."/>
            <person name="Hu L."/>
            <person name="Young N.D."/>
            <person name="Hall R.S."/>
            <person name="Korhonen P.K."/>
            <person name="Liao S."/>
            <person name="Thamsborg S."/>
            <person name="Xia J."/>
            <person name="Xu P."/>
            <person name="Wang S."/>
            <person name="Scheerlinck J.P."/>
            <person name="Hofmann A."/>
            <person name="Sternberg P.W."/>
            <person name="Wang J."/>
            <person name="Gasser R.B."/>
        </authorList>
    </citation>
    <scope>NUCLEOTIDE SEQUENCE [LARGE SCALE GENOMIC DNA]</scope>
    <source>
        <strain evidence="2">DCEP-RM93F</strain>
        <strain evidence="1">DCEP-RM93M</strain>
    </source>
</reference>
<organism evidence="2">
    <name type="scientific">Trichuris suis</name>
    <name type="common">pig whipworm</name>
    <dbReference type="NCBI Taxonomy" id="68888"/>
    <lineage>
        <taxon>Eukaryota</taxon>
        <taxon>Metazoa</taxon>
        <taxon>Ecdysozoa</taxon>
        <taxon>Nematoda</taxon>
        <taxon>Enoplea</taxon>
        <taxon>Dorylaimia</taxon>
        <taxon>Trichinellida</taxon>
        <taxon>Trichuridae</taxon>
        <taxon>Trichuris</taxon>
    </lineage>
</organism>
<evidence type="ECO:0000313" key="3">
    <source>
        <dbReference type="Proteomes" id="UP000030764"/>
    </source>
</evidence>
<evidence type="ECO:0000313" key="2">
    <source>
        <dbReference type="EMBL" id="KFD70515.1"/>
    </source>
</evidence>
<sequence>MKTCSYGLDRRPMFSRSFETDTEVRHSALTSNLDVCINMLQQSVFFETVYFRHKKCKTVHLRNDGKCAVLKSETQLRARRNALHVLPEYVAGWAIENLESHQQAGCMRLGKAHECLASQVAFAKLPGGDPIDAELYLFIGSRCSFLKTQGQLLDSELNCIEFRTHNVEAQEQVRLREQSGHCKQPASVVIIYGEDHTVTQILRSYE</sequence>
<dbReference type="EMBL" id="KL363185">
    <property type="protein sequence ID" value="KFD58250.1"/>
    <property type="molecule type" value="Genomic_DNA"/>
</dbReference>
<accession>A0A085NM19</accession>
<evidence type="ECO:0000313" key="1">
    <source>
        <dbReference type="EMBL" id="KFD58250.1"/>
    </source>
</evidence>
<dbReference type="Proteomes" id="UP000030758">
    <property type="component" value="Unassembled WGS sequence"/>
</dbReference>
<name>A0A085NM19_9BILA</name>
<proteinExistence type="predicted"/>
<dbReference type="Proteomes" id="UP000030764">
    <property type="component" value="Unassembled WGS sequence"/>
</dbReference>
<dbReference type="EMBL" id="KL367487">
    <property type="protein sequence ID" value="KFD70515.1"/>
    <property type="molecule type" value="Genomic_DNA"/>
</dbReference>
<dbReference type="AlphaFoldDB" id="A0A085NM19"/>
<protein>
    <submittedName>
        <fullName evidence="2">Uncharacterized protein</fullName>
    </submittedName>
</protein>